<comment type="catalytic activity">
    <reaction evidence="1">
        <text>ATP + protein L-histidine = ADP + protein N-phospho-L-histidine.</text>
        <dbReference type="EC" id="2.7.13.3"/>
    </reaction>
</comment>
<evidence type="ECO:0000256" key="3">
    <source>
        <dbReference type="SAM" id="Phobius"/>
    </source>
</evidence>
<reference evidence="7" key="1">
    <citation type="submission" date="2017-09" db="EMBL/GenBank/DDBJ databases">
        <authorList>
            <person name="Varghese N."/>
            <person name="Submissions S."/>
        </authorList>
    </citation>
    <scope>NUCLEOTIDE SEQUENCE [LARGE SCALE GENOMIC DNA]</scope>
    <source>
        <strain evidence="7">CGMCC 1.12803</strain>
    </source>
</reference>
<dbReference type="Gene3D" id="3.30.450.20">
    <property type="entry name" value="PAS domain"/>
    <property type="match status" value="1"/>
</dbReference>
<keyword evidence="3" id="KW-0812">Transmembrane</keyword>
<feature type="transmembrane region" description="Helical" evidence="3">
    <location>
        <begin position="181"/>
        <end position="202"/>
    </location>
</feature>
<dbReference type="GO" id="GO:0000155">
    <property type="term" value="F:phosphorelay sensor kinase activity"/>
    <property type="evidence" value="ECO:0007669"/>
    <property type="project" value="InterPro"/>
</dbReference>
<evidence type="ECO:0000313" key="6">
    <source>
        <dbReference type="EMBL" id="SOD13382.1"/>
    </source>
</evidence>
<dbReference type="EMBL" id="OCMT01000001">
    <property type="protein sequence ID" value="SOD13382.1"/>
    <property type="molecule type" value="Genomic_DNA"/>
</dbReference>
<feature type="transmembrane region" description="Helical" evidence="3">
    <location>
        <begin position="70"/>
        <end position="89"/>
    </location>
</feature>
<dbReference type="AlphaFoldDB" id="A0A285ZUS3"/>
<evidence type="ECO:0000313" key="7">
    <source>
        <dbReference type="Proteomes" id="UP000219281"/>
    </source>
</evidence>
<dbReference type="RefSeq" id="WP_097129771.1">
    <property type="nucleotide sequence ID" value="NZ_OCMT01000001.1"/>
</dbReference>
<evidence type="ECO:0000256" key="2">
    <source>
        <dbReference type="ARBA" id="ARBA00012438"/>
    </source>
</evidence>
<dbReference type="InterPro" id="IPR035965">
    <property type="entry name" value="PAS-like_dom_sf"/>
</dbReference>
<feature type="transmembrane region" description="Helical" evidence="3">
    <location>
        <begin position="101"/>
        <end position="129"/>
    </location>
</feature>
<dbReference type="SUPFAM" id="SSF47384">
    <property type="entry name" value="Homodimeric domain of signal transducing histidine kinase"/>
    <property type="match status" value="1"/>
</dbReference>
<dbReference type="NCBIfam" id="TIGR00229">
    <property type="entry name" value="sensory_box"/>
    <property type="match status" value="1"/>
</dbReference>
<dbReference type="SUPFAM" id="SSF55785">
    <property type="entry name" value="PYP-like sensor domain (PAS domain)"/>
    <property type="match status" value="1"/>
</dbReference>
<dbReference type="InterPro" id="IPR003661">
    <property type="entry name" value="HisK_dim/P_dom"/>
</dbReference>
<evidence type="ECO:0000259" key="4">
    <source>
        <dbReference type="Pfam" id="PF13426"/>
    </source>
</evidence>
<dbReference type="CDD" id="cd00082">
    <property type="entry name" value="HisKA"/>
    <property type="match status" value="1"/>
</dbReference>
<dbReference type="Pfam" id="PF20969">
    <property type="entry name" value="MASE11"/>
    <property type="match status" value="1"/>
</dbReference>
<keyword evidence="3" id="KW-0472">Membrane</keyword>
<dbReference type="Proteomes" id="UP000219281">
    <property type="component" value="Unassembled WGS sequence"/>
</dbReference>
<evidence type="ECO:0000259" key="5">
    <source>
        <dbReference type="Pfam" id="PF20969"/>
    </source>
</evidence>
<dbReference type="InterPro" id="IPR000014">
    <property type="entry name" value="PAS"/>
</dbReference>
<feature type="transmembrane region" description="Helical" evidence="3">
    <location>
        <begin position="42"/>
        <end position="64"/>
    </location>
</feature>
<organism evidence="6 7">
    <name type="scientific">Pedobacter xixiisoli</name>
    <dbReference type="NCBI Taxonomy" id="1476464"/>
    <lineage>
        <taxon>Bacteria</taxon>
        <taxon>Pseudomonadati</taxon>
        <taxon>Bacteroidota</taxon>
        <taxon>Sphingobacteriia</taxon>
        <taxon>Sphingobacteriales</taxon>
        <taxon>Sphingobacteriaceae</taxon>
        <taxon>Pedobacter</taxon>
    </lineage>
</organism>
<dbReference type="Gene3D" id="1.10.287.130">
    <property type="match status" value="1"/>
</dbReference>
<name>A0A285ZUS3_9SPHI</name>
<dbReference type="InterPro" id="IPR048437">
    <property type="entry name" value="MASE11"/>
</dbReference>
<feature type="transmembrane region" description="Helical" evidence="3">
    <location>
        <begin position="141"/>
        <end position="160"/>
    </location>
</feature>
<protein>
    <recommendedName>
        <fullName evidence="2">histidine kinase</fullName>
        <ecNumber evidence="2">2.7.13.3</ecNumber>
    </recommendedName>
</protein>
<dbReference type="InterPro" id="IPR036097">
    <property type="entry name" value="HisK_dim/P_sf"/>
</dbReference>
<gene>
    <name evidence="6" type="ORF">SAMN06297358_1211</name>
</gene>
<dbReference type="Pfam" id="PF13426">
    <property type="entry name" value="PAS_9"/>
    <property type="match status" value="1"/>
</dbReference>
<feature type="domain" description="PAS" evidence="4">
    <location>
        <begin position="251"/>
        <end position="345"/>
    </location>
</feature>
<keyword evidence="7" id="KW-1185">Reference proteome</keyword>
<accession>A0A285ZUS3</accession>
<evidence type="ECO:0000256" key="1">
    <source>
        <dbReference type="ARBA" id="ARBA00000085"/>
    </source>
</evidence>
<keyword evidence="3" id="KW-1133">Transmembrane helix</keyword>
<dbReference type="OrthoDB" id="6231665at2"/>
<sequence>MIQKLSSNHLTKLWSSYSNFIENRTYSEKTNRSQSEIWKDRVFTQIVKFAFPTAVFPLTVSIIIEYFDYNYLTAIVDLVAFLSVVLVVISKKTTIQSKKYFGIAIMIIFSLVKIITLHSLLLGTIYLLLSSVITTLLLNKKAAYLSVALNATICICFTIAQMKGFPMHKLNIYNSDISIRWILFTFNIIFVNSVMVSVIIYITDGFEKTIEKSKRLSAKLKMEVKEKVEREKLLQETTTHYKSLFYLNPFPILIYNPSSLHLLNINKAAINQYRYSKKEFLNMKINNLADCTEVEFKNRLSEDNAHYIGTHIDKTGEKIIADMYVSSIKLDGISVRLAIVRNITAETEYIATIARKKKKMREIAFLQSHVIRKPLSQILGIIELIKAGPIDQKEFEQLLSHLISSTEELDIVVTDIIHQTR</sequence>
<proteinExistence type="predicted"/>
<dbReference type="EC" id="2.7.13.3" evidence="2"/>
<feature type="domain" description="MASE11" evidence="5">
    <location>
        <begin position="38"/>
        <end position="202"/>
    </location>
</feature>